<name>A0AAD5FYK1_9ASCO</name>
<reference evidence="2 3" key="1">
    <citation type="journal article" date="2022" name="DNA Res.">
        <title>Genome analysis of five recently described species of the CUG-Ser clade uncovers Candida theae as a new hybrid lineage with pathogenic potential in the Candida parapsilosis species complex.</title>
        <authorList>
            <person name="Mixao V."/>
            <person name="Del Olmo V."/>
            <person name="Hegedusova E."/>
            <person name="Saus E."/>
            <person name="Pryszcz L."/>
            <person name="Cillingova A."/>
            <person name="Nosek J."/>
            <person name="Gabaldon T."/>
        </authorList>
    </citation>
    <scope>NUCLEOTIDE SEQUENCE [LARGE SCALE GENOMIC DNA]</scope>
    <source>
        <strain evidence="2 3">CBS 12239</strain>
    </source>
</reference>
<keyword evidence="3" id="KW-1185">Reference proteome</keyword>
<protein>
    <submittedName>
        <fullName evidence="2">Uncharacterized protein</fullName>
    </submittedName>
</protein>
<comment type="caution">
    <text evidence="2">The sequence shown here is derived from an EMBL/GenBank/DDBJ whole genome shotgun (WGS) entry which is preliminary data.</text>
</comment>
<feature type="compositionally biased region" description="Low complexity" evidence="1">
    <location>
        <begin position="300"/>
        <end position="312"/>
    </location>
</feature>
<gene>
    <name evidence="2" type="ORF">KGF57_002539</name>
</gene>
<dbReference type="EMBL" id="JAIHNG010000118">
    <property type="protein sequence ID" value="KAI5958184.1"/>
    <property type="molecule type" value="Genomic_DNA"/>
</dbReference>
<dbReference type="GeneID" id="76150598"/>
<dbReference type="RefSeq" id="XP_051608775.1">
    <property type="nucleotide sequence ID" value="XM_051751864.1"/>
</dbReference>
<feature type="region of interest" description="Disordered" evidence="1">
    <location>
        <begin position="67"/>
        <end position="100"/>
    </location>
</feature>
<evidence type="ECO:0000313" key="2">
    <source>
        <dbReference type="EMBL" id="KAI5958184.1"/>
    </source>
</evidence>
<evidence type="ECO:0000256" key="1">
    <source>
        <dbReference type="SAM" id="MobiDB-lite"/>
    </source>
</evidence>
<evidence type="ECO:0000313" key="3">
    <source>
        <dbReference type="Proteomes" id="UP001204833"/>
    </source>
</evidence>
<dbReference type="Proteomes" id="UP001204833">
    <property type="component" value="Unassembled WGS sequence"/>
</dbReference>
<proteinExistence type="predicted"/>
<dbReference type="AlphaFoldDB" id="A0AAD5FYK1"/>
<accession>A0AAD5FYK1</accession>
<feature type="region of interest" description="Disordered" evidence="1">
    <location>
        <begin position="279"/>
        <end position="318"/>
    </location>
</feature>
<organism evidence="2 3">
    <name type="scientific">Candida theae</name>
    <dbReference type="NCBI Taxonomy" id="1198502"/>
    <lineage>
        <taxon>Eukaryota</taxon>
        <taxon>Fungi</taxon>
        <taxon>Dikarya</taxon>
        <taxon>Ascomycota</taxon>
        <taxon>Saccharomycotina</taxon>
        <taxon>Pichiomycetes</taxon>
        <taxon>Debaryomycetaceae</taxon>
        <taxon>Candida/Lodderomyces clade</taxon>
        <taxon>Candida</taxon>
    </lineage>
</organism>
<feature type="compositionally biased region" description="Polar residues" evidence="1">
    <location>
        <begin position="83"/>
        <end position="100"/>
    </location>
</feature>
<sequence length="460" mass="52714">MDFDYENNHFANEIELKDAKEESHSNNMEHINLSGDDTHCFTVEPHANINFSSVEWEYLQIAQESLQHHHQHTSHSSGLEISPSVSNHTSQSMGPTFTTEYDTDNTELLGMLESQNPSNLYLSANQQCASNDSLLHHSANTNKTNNEFTFENHLDSSYWEYLLGKESNMLEDSKDLLDSNVITRHHVECNEEEKIDDRLKDGTMNSAVCSTCTLEEDELAGYSIYHNEDDQIMQYNSNDEMGENNLEEKCVWDERLTYERYDQAENTNFFSDPIALQLSVTSSSPQPPPRPRPRQRQRQRPQSSASASASASVEPLARVLSPKRKNGRYITAPIYEWPDDETTGSSKFYNKMKVRLSTLEPKCVSETVLKTIREEFVVQDLFLSGESPPSPEVPESIRKRSDRDVEWTPLSVYKAYTNIKSPTNGRESYNRLVPYSSCIGTLNYRPKDHAAWKRAPNKRQ</sequence>